<feature type="region of interest" description="Disordered" evidence="3">
    <location>
        <begin position="321"/>
        <end position="348"/>
    </location>
</feature>
<feature type="compositionally biased region" description="Polar residues" evidence="3">
    <location>
        <begin position="711"/>
        <end position="720"/>
    </location>
</feature>
<feature type="region of interest" description="Disordered" evidence="3">
    <location>
        <begin position="686"/>
        <end position="720"/>
    </location>
</feature>
<feature type="region of interest" description="Disordered" evidence="3">
    <location>
        <begin position="801"/>
        <end position="930"/>
    </location>
</feature>
<feature type="compositionally biased region" description="Low complexity" evidence="3">
    <location>
        <begin position="407"/>
        <end position="431"/>
    </location>
</feature>
<evidence type="ECO:0000313" key="6">
    <source>
        <dbReference type="Proteomes" id="UP000567179"/>
    </source>
</evidence>
<dbReference type="PANTHER" id="PTHR24346">
    <property type="entry name" value="MAP/MICROTUBULE AFFINITY-REGULATING KINASE"/>
    <property type="match status" value="1"/>
</dbReference>
<evidence type="ECO:0000313" key="5">
    <source>
        <dbReference type="EMBL" id="KAF5317999.1"/>
    </source>
</evidence>
<feature type="compositionally biased region" description="Gly residues" evidence="3">
    <location>
        <begin position="904"/>
        <end position="915"/>
    </location>
</feature>
<dbReference type="PROSITE" id="PS50011">
    <property type="entry name" value="PROTEIN_KINASE_DOM"/>
    <property type="match status" value="1"/>
</dbReference>
<dbReference type="PROSITE" id="PS00108">
    <property type="entry name" value="PROTEIN_KINASE_ST"/>
    <property type="match status" value="1"/>
</dbReference>
<dbReference type="Proteomes" id="UP000567179">
    <property type="component" value="Unassembled WGS sequence"/>
</dbReference>
<feature type="compositionally biased region" description="Basic and acidic residues" evidence="3">
    <location>
        <begin position="918"/>
        <end position="930"/>
    </location>
</feature>
<keyword evidence="1" id="KW-0547">Nucleotide-binding</keyword>
<feature type="compositionally biased region" description="Basic and acidic residues" evidence="3">
    <location>
        <begin position="385"/>
        <end position="403"/>
    </location>
</feature>
<evidence type="ECO:0000256" key="1">
    <source>
        <dbReference type="ARBA" id="ARBA00022741"/>
    </source>
</evidence>
<dbReference type="GO" id="GO:0005737">
    <property type="term" value="C:cytoplasm"/>
    <property type="evidence" value="ECO:0007669"/>
    <property type="project" value="TreeGrafter"/>
</dbReference>
<feature type="compositionally biased region" description="Basic and acidic residues" evidence="3">
    <location>
        <begin position="287"/>
        <end position="306"/>
    </location>
</feature>
<keyword evidence="2" id="KW-0067">ATP-binding</keyword>
<name>A0A8H5EZD9_9AGAR</name>
<feature type="compositionally biased region" description="Low complexity" evidence="3">
    <location>
        <begin position="693"/>
        <end position="710"/>
    </location>
</feature>
<feature type="compositionally biased region" description="Basic and acidic residues" evidence="3">
    <location>
        <begin position="547"/>
        <end position="577"/>
    </location>
</feature>
<feature type="region of interest" description="Disordered" evidence="3">
    <location>
        <begin position="227"/>
        <end position="309"/>
    </location>
</feature>
<feature type="region of interest" description="Disordered" evidence="3">
    <location>
        <begin position="614"/>
        <end position="634"/>
    </location>
</feature>
<feature type="compositionally biased region" description="Pro residues" evidence="3">
    <location>
        <begin position="144"/>
        <end position="154"/>
    </location>
</feature>
<dbReference type="GO" id="GO:0004674">
    <property type="term" value="F:protein serine/threonine kinase activity"/>
    <property type="evidence" value="ECO:0007669"/>
    <property type="project" value="TreeGrafter"/>
</dbReference>
<dbReference type="InterPro" id="IPR011009">
    <property type="entry name" value="Kinase-like_dom_sf"/>
</dbReference>
<comment type="caution">
    <text evidence="5">The sequence shown here is derived from an EMBL/GenBank/DDBJ whole genome shotgun (WGS) entry which is preliminary data.</text>
</comment>
<feature type="compositionally biased region" description="Gly residues" evidence="3">
    <location>
        <begin position="837"/>
        <end position="851"/>
    </location>
</feature>
<keyword evidence="6" id="KW-1185">Reference proteome</keyword>
<dbReference type="Gene3D" id="1.10.510.10">
    <property type="entry name" value="Transferase(Phosphotransferase) domain 1"/>
    <property type="match status" value="1"/>
</dbReference>
<feature type="compositionally biased region" description="Low complexity" evidence="3">
    <location>
        <begin position="91"/>
        <end position="127"/>
    </location>
</feature>
<dbReference type="SUPFAM" id="SSF56112">
    <property type="entry name" value="Protein kinase-like (PK-like)"/>
    <property type="match status" value="1"/>
</dbReference>
<accession>A0A8H5EZD9</accession>
<sequence length="1472" mass="158709">MSSFDARVRVQTYVVDMSDGALKWVYKPPKIPRYELSDRDGCGKDLPLSLRDLKWLFHAHEDPKGSQEKERHRVGERKRDGLHTLQIPAMSLRSARSSSSTTSSLDSTFSDISGHASSTSSSSPPNSKTNAFFASPFSTRSPSPSIPASPPPANKQPSKPRSLTADFFATPIRAPSPPASSGTHSSVQTVHASRIFPSRYTSSLSERRTPEFSLLEVEVDPFHAHRTHARNLSSSSSESSSASASSSFTSSFPRARLPTPPPSPLHRENTIISSVRTPQQSASASRVRLDDLVDDEPTPRPADREPPIPMLRFERSLLLQRQAQAAEPAPPLEDEESDTELEGPEDYEPRAGNIIALPATSQLPLSPLALTFSIPGNSRRSSTSDLRDRSGDERGTLTPKNEDLNPTSGSFTILSPSSSLASSPSTDVSSLHPASSLSLDDNHHLRPASIQISSSTTTSRGLPSPTASIGSNSHDRPSSADLGPHHLQLHHSHFQHQYKPEPHRRKPQLRLLRSLGHGAFSAVWLAEDLSQVPLTLVSRRSVRDLRRMASGKEKGGGGDRERDRDRRGERSEQERTAGGRKGQRKESEMAWNDRPSTIPVPLPVPAPAVAPIPIAPSPEVAPVAKSPRPTSKLRGLKNMLSFSRSPNVNASSPPSSLTTTTPAVSFPISPVSPAGANAAVSPVMVSSPAGDTPASSSLSLQPSISRASSADSHTSGASTSSRLKWNLPLHLHAHSHLPSHPLPHYLHPHTPHNDLLDLDAEHGALVAETETASLERDASLRKFRARVRGTRPPASLGRVYLDERDGEMGEPRTGGGVAESTSHDERRKNQSTTSAGAGTGGGETVDGGGGTPMDVDAEVGLGASLSRNTSLRRTSSSSSSTSASAHGRLVAVKMTPRRPPRVGAGSGRGMKGGSRGMAAERARERQHRKEEEERTRVGFVREVEVLKSLRVGSSEVAIVLPLAVKAPWCLEPVYASLFVMGWDGNQHISHPNITPLLAHLSSSTHHILVLPYLPGGDLLGLVNNDVAWGKLSEAVLRRIWCELCKAVGWMHGVGLVHRDIKLENILLTAPTFSSLTAQSPVPTLESLPPPPMPFIKLTDFGLSRFVEIDANGDAELLSTRCGSEAYAAPELVTGGAGPGRGVYDARKTDAWACGVVLYALIGRQLPFGEGVAARVGIGAGGGSKIGGERGLGRGAGPGTPQERRHWLIRIARGEWEWPGTGEDEDAAAAASHSHSPVHAMSVDDDELVGPQLVKCRSAKRIVTRLLVRDPKKRARIADLWDDRWMSGAGDDRSHTAVPLPGGDERGQYALSPPQVASQIPDAEMLSNENTHWDFDPATDANGLQLHDDPASMEPSDFDGRILDDEEEEDDEVETDGCLFDQEGIDSITRPGKEEISYRVQVYAGKKPQKNLQSYVGGSLAAAPLPRNSRSMKLFNQFYWNFNGLALICPRSRLHVARSDKGTTVVTHRETRR</sequence>
<dbReference type="OrthoDB" id="289250at2759"/>
<dbReference type="GO" id="GO:0005524">
    <property type="term" value="F:ATP binding"/>
    <property type="evidence" value="ECO:0007669"/>
    <property type="project" value="UniProtKB-KW"/>
</dbReference>
<feature type="region of interest" description="Disordered" evidence="3">
    <location>
        <begin position="59"/>
        <end position="209"/>
    </location>
</feature>
<evidence type="ECO:0000259" key="4">
    <source>
        <dbReference type="PROSITE" id="PS50011"/>
    </source>
</evidence>
<feature type="compositionally biased region" description="Basic and acidic residues" evidence="3">
    <location>
        <begin position="59"/>
        <end position="82"/>
    </location>
</feature>
<evidence type="ECO:0000256" key="2">
    <source>
        <dbReference type="ARBA" id="ARBA00022840"/>
    </source>
</evidence>
<evidence type="ECO:0000256" key="3">
    <source>
        <dbReference type="SAM" id="MobiDB-lite"/>
    </source>
</evidence>
<dbReference type="Pfam" id="PF00069">
    <property type="entry name" value="Pkinase"/>
    <property type="match status" value="1"/>
</dbReference>
<feature type="domain" description="Protein kinase" evidence="4">
    <location>
        <begin position="853"/>
        <end position="1285"/>
    </location>
</feature>
<feature type="compositionally biased region" description="Polar residues" evidence="3">
    <location>
        <begin position="128"/>
        <end position="140"/>
    </location>
</feature>
<feature type="compositionally biased region" description="Low complexity" evidence="3">
    <location>
        <begin position="863"/>
        <end position="885"/>
    </location>
</feature>
<gene>
    <name evidence="5" type="ORF">D9619_012276</name>
</gene>
<feature type="compositionally biased region" description="Polar residues" evidence="3">
    <location>
        <begin position="179"/>
        <end position="191"/>
    </location>
</feature>
<dbReference type="PANTHER" id="PTHR24346:SF30">
    <property type="entry name" value="MATERNAL EMBRYONIC LEUCINE ZIPPER KINASE"/>
    <property type="match status" value="1"/>
</dbReference>
<reference evidence="5 6" key="1">
    <citation type="journal article" date="2020" name="ISME J.">
        <title>Uncovering the hidden diversity of litter-decomposition mechanisms in mushroom-forming fungi.</title>
        <authorList>
            <person name="Floudas D."/>
            <person name="Bentzer J."/>
            <person name="Ahren D."/>
            <person name="Johansson T."/>
            <person name="Persson P."/>
            <person name="Tunlid A."/>
        </authorList>
    </citation>
    <scope>NUCLEOTIDE SEQUENCE [LARGE SCALE GENOMIC DNA]</scope>
    <source>
        <strain evidence="5 6">CBS 101986</strain>
    </source>
</reference>
<organism evidence="5 6">
    <name type="scientific">Psilocybe cf. subviscida</name>
    <dbReference type="NCBI Taxonomy" id="2480587"/>
    <lineage>
        <taxon>Eukaryota</taxon>
        <taxon>Fungi</taxon>
        <taxon>Dikarya</taxon>
        <taxon>Basidiomycota</taxon>
        <taxon>Agaricomycotina</taxon>
        <taxon>Agaricomycetes</taxon>
        <taxon>Agaricomycetidae</taxon>
        <taxon>Agaricales</taxon>
        <taxon>Agaricineae</taxon>
        <taxon>Strophariaceae</taxon>
        <taxon>Psilocybe</taxon>
    </lineage>
</organism>
<feature type="compositionally biased region" description="Polar residues" evidence="3">
    <location>
        <begin position="270"/>
        <end position="284"/>
    </location>
</feature>
<dbReference type="GO" id="GO:0035556">
    <property type="term" value="P:intracellular signal transduction"/>
    <property type="evidence" value="ECO:0007669"/>
    <property type="project" value="TreeGrafter"/>
</dbReference>
<protein>
    <recommendedName>
        <fullName evidence="4">Protein kinase domain-containing protein</fullName>
    </recommendedName>
</protein>
<dbReference type="SMART" id="SM00220">
    <property type="entry name" value="S_TKc"/>
    <property type="match status" value="1"/>
</dbReference>
<feature type="compositionally biased region" description="Acidic residues" evidence="3">
    <location>
        <begin position="332"/>
        <end position="346"/>
    </location>
</feature>
<dbReference type="InterPro" id="IPR000719">
    <property type="entry name" value="Prot_kinase_dom"/>
</dbReference>
<feature type="compositionally biased region" description="Low complexity" evidence="3">
    <location>
        <begin position="233"/>
        <end position="257"/>
    </location>
</feature>
<dbReference type="InterPro" id="IPR008271">
    <property type="entry name" value="Ser/Thr_kinase_AS"/>
</dbReference>
<dbReference type="EMBL" id="JAACJJ010000031">
    <property type="protein sequence ID" value="KAF5317999.1"/>
    <property type="molecule type" value="Genomic_DNA"/>
</dbReference>
<feature type="region of interest" description="Disordered" evidence="3">
    <location>
        <begin position="371"/>
        <end position="485"/>
    </location>
</feature>
<feature type="compositionally biased region" description="Basic and acidic residues" evidence="3">
    <location>
        <begin position="801"/>
        <end position="810"/>
    </location>
</feature>
<proteinExistence type="predicted"/>
<feature type="region of interest" description="Disordered" evidence="3">
    <location>
        <begin position="547"/>
        <end position="602"/>
    </location>
</feature>